<name>A0A2S0N7G9_9HYPH</name>
<dbReference type="KEGG" id="phr:C6569_02680"/>
<dbReference type="AlphaFoldDB" id="A0A2S0N7G9"/>
<accession>A0A2S0N7G9</accession>
<organism evidence="2 3">
    <name type="scientific">Phreatobacter cathodiphilus</name>
    <dbReference type="NCBI Taxonomy" id="1868589"/>
    <lineage>
        <taxon>Bacteria</taxon>
        <taxon>Pseudomonadati</taxon>
        <taxon>Pseudomonadota</taxon>
        <taxon>Alphaproteobacteria</taxon>
        <taxon>Hyphomicrobiales</taxon>
        <taxon>Phreatobacteraceae</taxon>
        <taxon>Phreatobacter</taxon>
    </lineage>
</organism>
<dbReference type="OrthoDB" id="7869856at2"/>
<reference evidence="2 3" key="1">
    <citation type="submission" date="2018-03" db="EMBL/GenBank/DDBJ databases">
        <title>Genome sequencing of Phreatobacter sp.</title>
        <authorList>
            <person name="Kim S.-J."/>
            <person name="Heo J."/>
            <person name="Kwon S.-W."/>
        </authorList>
    </citation>
    <scope>NUCLEOTIDE SEQUENCE [LARGE SCALE GENOMIC DNA]</scope>
    <source>
        <strain evidence="2 3">S-12</strain>
    </source>
</reference>
<gene>
    <name evidence="2" type="ORF">C6569_02680</name>
</gene>
<evidence type="ECO:0000256" key="1">
    <source>
        <dbReference type="SAM" id="Phobius"/>
    </source>
</evidence>
<feature type="transmembrane region" description="Helical" evidence="1">
    <location>
        <begin position="20"/>
        <end position="39"/>
    </location>
</feature>
<keyword evidence="3" id="KW-1185">Reference proteome</keyword>
<dbReference type="EMBL" id="CP027668">
    <property type="protein sequence ID" value="AVO44056.1"/>
    <property type="molecule type" value="Genomic_DNA"/>
</dbReference>
<protein>
    <submittedName>
        <fullName evidence="2">Uncharacterized protein</fullName>
    </submittedName>
</protein>
<keyword evidence="1" id="KW-1133">Transmembrane helix</keyword>
<keyword evidence="1" id="KW-0472">Membrane</keyword>
<dbReference type="Proteomes" id="UP000237889">
    <property type="component" value="Chromosome"/>
</dbReference>
<dbReference type="RefSeq" id="WP_106747386.1">
    <property type="nucleotide sequence ID" value="NZ_CP027668.1"/>
</dbReference>
<keyword evidence="1" id="KW-0812">Transmembrane</keyword>
<evidence type="ECO:0000313" key="2">
    <source>
        <dbReference type="EMBL" id="AVO44056.1"/>
    </source>
</evidence>
<proteinExistence type="predicted"/>
<sequence length="74" mass="8330">MLPQGAEPVVRAFVERADIAALSLFMWAAVTTGLLVWTLKELAAANRRFDAFVRELARFNERAGRRRSHDGEEA</sequence>
<evidence type="ECO:0000313" key="3">
    <source>
        <dbReference type="Proteomes" id="UP000237889"/>
    </source>
</evidence>